<feature type="domain" description="C3H1-type" evidence="3">
    <location>
        <begin position="356"/>
        <end position="383"/>
    </location>
</feature>
<organism evidence="4 5">
    <name type="scientific">Owenia fusiformis</name>
    <name type="common">Polychaete worm</name>
    <dbReference type="NCBI Taxonomy" id="6347"/>
    <lineage>
        <taxon>Eukaryota</taxon>
        <taxon>Metazoa</taxon>
        <taxon>Spiralia</taxon>
        <taxon>Lophotrochozoa</taxon>
        <taxon>Annelida</taxon>
        <taxon>Polychaeta</taxon>
        <taxon>Sedentaria</taxon>
        <taxon>Canalipalpata</taxon>
        <taxon>Sabellida</taxon>
        <taxon>Oweniida</taxon>
        <taxon>Oweniidae</taxon>
        <taxon>Owenia</taxon>
    </lineage>
</organism>
<feature type="region of interest" description="Disordered" evidence="2">
    <location>
        <begin position="125"/>
        <end position="152"/>
    </location>
</feature>
<evidence type="ECO:0000313" key="4">
    <source>
        <dbReference type="EMBL" id="CAH1800008.1"/>
    </source>
</evidence>
<dbReference type="OrthoDB" id="9908518at2759"/>
<protein>
    <recommendedName>
        <fullName evidence="3">C3H1-type domain-containing protein</fullName>
    </recommendedName>
</protein>
<keyword evidence="5" id="KW-1185">Reference proteome</keyword>
<keyword evidence="1" id="KW-0479">Metal-binding</keyword>
<accession>A0A8S4Q163</accession>
<dbReference type="PROSITE" id="PS50103">
    <property type="entry name" value="ZF_C3H1"/>
    <property type="match status" value="1"/>
</dbReference>
<dbReference type="GO" id="GO:0008270">
    <property type="term" value="F:zinc ion binding"/>
    <property type="evidence" value="ECO:0007669"/>
    <property type="project" value="UniProtKB-KW"/>
</dbReference>
<reference evidence="4" key="1">
    <citation type="submission" date="2022-03" db="EMBL/GenBank/DDBJ databases">
        <authorList>
            <person name="Martin C."/>
        </authorList>
    </citation>
    <scope>NUCLEOTIDE SEQUENCE</scope>
</reference>
<feature type="zinc finger region" description="C3H1-type" evidence="1">
    <location>
        <begin position="356"/>
        <end position="383"/>
    </location>
</feature>
<dbReference type="Proteomes" id="UP000749559">
    <property type="component" value="Unassembled WGS sequence"/>
</dbReference>
<dbReference type="PANTHER" id="PTHR35558">
    <property type="entry name" value="SGNH_HYDRO DOMAIN-CONTAINING PROTEIN"/>
    <property type="match status" value="1"/>
</dbReference>
<evidence type="ECO:0000256" key="1">
    <source>
        <dbReference type="PROSITE-ProRule" id="PRU00723"/>
    </source>
</evidence>
<evidence type="ECO:0000256" key="2">
    <source>
        <dbReference type="SAM" id="MobiDB-lite"/>
    </source>
</evidence>
<feature type="compositionally biased region" description="Polar residues" evidence="2">
    <location>
        <begin position="128"/>
        <end position="139"/>
    </location>
</feature>
<proteinExistence type="predicted"/>
<keyword evidence="1" id="KW-0862">Zinc</keyword>
<dbReference type="EMBL" id="CAIIXF020000011">
    <property type="protein sequence ID" value="CAH1800008.1"/>
    <property type="molecule type" value="Genomic_DNA"/>
</dbReference>
<gene>
    <name evidence="4" type="ORF">OFUS_LOCUS23951</name>
</gene>
<dbReference type="InterPro" id="IPR000571">
    <property type="entry name" value="Znf_CCCH"/>
</dbReference>
<dbReference type="AlphaFoldDB" id="A0A8S4Q163"/>
<name>A0A8S4Q163_OWEFU</name>
<dbReference type="PANTHER" id="PTHR35558:SF1">
    <property type="entry name" value="ENDONUCLEASE_EXONUCLEASE_PHOSPHATASE DOMAIN-CONTAINING PROTEIN"/>
    <property type="match status" value="1"/>
</dbReference>
<comment type="caution">
    <text evidence="4">The sequence shown here is derived from an EMBL/GenBank/DDBJ whole genome shotgun (WGS) entry which is preliminary data.</text>
</comment>
<evidence type="ECO:0000259" key="3">
    <source>
        <dbReference type="PROSITE" id="PS50103"/>
    </source>
</evidence>
<sequence length="404" mass="46022">MVDPMYFIKTFSPQHVEISTMSFTAVLLHFNTMAESKSDILEAGRKCSKCRGLIRHHIGPHGTKCDFEIQKEYRDQDVEVDVTNEILELKNLMERMMISNETFKQDVKTEMESMKHEILQIKSRSNDNNDIPSTFSVPSMSPKKVVPSAPAKSSIPVMTETKVSTEADESDTSMILDYPVPQKTIKAVKSGKFVNMIDLLPANLVNDYNENPDPIILTLDNGHLRQQHKRKVKTITSFNQWLSAWSIYECILIEQNPILYSSLIAYRTLIQEADKKFHWNAINLYDIKFRTKLAQSPSPKFDKMDITFYVTTLDATCVKNTIRCHRCSGDHKVSNCPFQTSSTMAQTSSSDTKQKADKDEVCNNYQFGNCKYGTNCYRMHKCNGCGTLNVPRSKCTKCPSLSTH</sequence>
<evidence type="ECO:0000313" key="5">
    <source>
        <dbReference type="Proteomes" id="UP000749559"/>
    </source>
</evidence>
<keyword evidence="1" id="KW-0863">Zinc-finger</keyword>